<evidence type="ECO:0000256" key="2">
    <source>
        <dbReference type="RuleBase" id="RU000363"/>
    </source>
</evidence>
<reference evidence="4 5" key="1">
    <citation type="submission" date="2023-09" db="EMBL/GenBank/DDBJ databases">
        <authorList>
            <person name="Rey-Velasco X."/>
        </authorList>
    </citation>
    <scope>NUCLEOTIDE SEQUENCE [LARGE SCALE GENOMIC DNA]</scope>
    <source>
        <strain evidence="4 5">W345</strain>
    </source>
</reference>
<dbReference type="RefSeq" id="WP_311364756.1">
    <property type="nucleotide sequence ID" value="NZ_JAVRIC010000009.1"/>
</dbReference>
<dbReference type="PRINTS" id="PR00080">
    <property type="entry name" value="SDRFAMILY"/>
</dbReference>
<comment type="caution">
    <text evidence="4">The sequence shown here is derived from an EMBL/GenBank/DDBJ whole genome shotgun (WGS) entry which is preliminary data.</text>
</comment>
<dbReference type="Proteomes" id="UP001254608">
    <property type="component" value="Unassembled WGS sequence"/>
</dbReference>
<name>A0ABU2WHM8_9GAMM</name>
<dbReference type="SUPFAM" id="SSF51735">
    <property type="entry name" value="NAD(P)-binding Rossmann-fold domains"/>
    <property type="match status" value="1"/>
</dbReference>
<dbReference type="InterPro" id="IPR002347">
    <property type="entry name" value="SDR_fam"/>
</dbReference>
<organism evidence="4 5">
    <name type="scientific">Banduia mediterranea</name>
    <dbReference type="NCBI Taxonomy" id="3075609"/>
    <lineage>
        <taxon>Bacteria</taxon>
        <taxon>Pseudomonadati</taxon>
        <taxon>Pseudomonadota</taxon>
        <taxon>Gammaproteobacteria</taxon>
        <taxon>Nevskiales</taxon>
        <taxon>Algiphilaceae</taxon>
        <taxon>Banduia</taxon>
    </lineage>
</organism>
<gene>
    <name evidence="4" type="ORF">RM530_08290</name>
</gene>
<dbReference type="SMART" id="SM00822">
    <property type="entry name" value="PKS_KR"/>
    <property type="match status" value="1"/>
</dbReference>
<proteinExistence type="inferred from homology"/>
<dbReference type="InterPro" id="IPR020904">
    <property type="entry name" value="Sc_DH/Rdtase_CS"/>
</dbReference>
<accession>A0ABU2WHM8</accession>
<keyword evidence="5" id="KW-1185">Reference proteome</keyword>
<dbReference type="EMBL" id="JAVRIC010000009">
    <property type="protein sequence ID" value="MDT0497362.1"/>
    <property type="molecule type" value="Genomic_DNA"/>
</dbReference>
<dbReference type="PRINTS" id="PR00081">
    <property type="entry name" value="GDHRDH"/>
</dbReference>
<protein>
    <submittedName>
        <fullName evidence="4">SDR family oxidoreductase</fullName>
    </submittedName>
</protein>
<sequence>MSVKQLLDLSGKVAVITGGSRGLGLQMAEALGEMGARLAITARKPAELEEAKAHLEGMGIEVLTVVGDLSKFDTIVGIVDAVMQRYGQIDVLVNNAGTTWGANAEDHPLEAWQKVVDLNLTGLFRITQEVGQRSMLPRKQGRIINVASIAGLLGNPHQIQRTLAYNTTKGGVVNLTRALAAEWGQHGVTVNAICPGFFHSKMADKLIENSEKMILELTPTGRIGGNEDLKGLAVLLASGASAHITGQAIAVDGGASAI</sequence>
<dbReference type="InterPro" id="IPR057326">
    <property type="entry name" value="KR_dom"/>
</dbReference>
<dbReference type="InterPro" id="IPR036291">
    <property type="entry name" value="NAD(P)-bd_dom_sf"/>
</dbReference>
<dbReference type="NCBIfam" id="NF006070">
    <property type="entry name" value="PRK08213.1"/>
    <property type="match status" value="1"/>
</dbReference>
<evidence type="ECO:0000256" key="1">
    <source>
        <dbReference type="ARBA" id="ARBA00006484"/>
    </source>
</evidence>
<dbReference type="PANTHER" id="PTHR42760">
    <property type="entry name" value="SHORT-CHAIN DEHYDROGENASES/REDUCTASES FAMILY MEMBER"/>
    <property type="match status" value="1"/>
</dbReference>
<dbReference type="Gene3D" id="3.40.50.720">
    <property type="entry name" value="NAD(P)-binding Rossmann-like Domain"/>
    <property type="match status" value="1"/>
</dbReference>
<dbReference type="Pfam" id="PF00106">
    <property type="entry name" value="adh_short"/>
    <property type="match status" value="1"/>
</dbReference>
<evidence type="ECO:0000259" key="3">
    <source>
        <dbReference type="SMART" id="SM00822"/>
    </source>
</evidence>
<comment type="similarity">
    <text evidence="1 2">Belongs to the short-chain dehydrogenases/reductases (SDR) family.</text>
</comment>
<evidence type="ECO:0000313" key="5">
    <source>
        <dbReference type="Proteomes" id="UP001254608"/>
    </source>
</evidence>
<dbReference type="PANTHER" id="PTHR42760:SF40">
    <property type="entry name" value="3-OXOACYL-[ACYL-CARRIER-PROTEIN] REDUCTASE, CHLOROPLASTIC"/>
    <property type="match status" value="1"/>
</dbReference>
<evidence type="ECO:0000313" key="4">
    <source>
        <dbReference type="EMBL" id="MDT0497362.1"/>
    </source>
</evidence>
<feature type="domain" description="Ketoreductase" evidence="3">
    <location>
        <begin position="12"/>
        <end position="186"/>
    </location>
</feature>
<dbReference type="PROSITE" id="PS00061">
    <property type="entry name" value="ADH_SHORT"/>
    <property type="match status" value="1"/>
</dbReference>